<dbReference type="EMBL" id="CM055728">
    <property type="protein sequence ID" value="KAJ8015916.1"/>
    <property type="molecule type" value="Genomic_DNA"/>
</dbReference>
<reference evidence="1" key="1">
    <citation type="submission" date="2021-05" db="EMBL/GenBank/DDBJ databases">
        <authorList>
            <person name="Pan Q."/>
            <person name="Jouanno E."/>
            <person name="Zahm M."/>
            <person name="Klopp C."/>
            <person name="Cabau C."/>
            <person name="Louis A."/>
            <person name="Berthelot C."/>
            <person name="Parey E."/>
            <person name="Roest Crollius H."/>
            <person name="Montfort J."/>
            <person name="Robinson-Rechavi M."/>
            <person name="Bouchez O."/>
            <person name="Lampietro C."/>
            <person name="Lopez Roques C."/>
            <person name="Donnadieu C."/>
            <person name="Postlethwait J."/>
            <person name="Bobe J."/>
            <person name="Dillon D."/>
            <person name="Chandos A."/>
            <person name="von Hippel F."/>
            <person name="Guiguen Y."/>
        </authorList>
    </citation>
    <scope>NUCLEOTIDE SEQUENCE</scope>
    <source>
        <strain evidence="1">YG-Jan2019</strain>
    </source>
</reference>
<keyword evidence="2" id="KW-1185">Reference proteome</keyword>
<name>A0ACC2HJ42_DALPE</name>
<evidence type="ECO:0000313" key="2">
    <source>
        <dbReference type="Proteomes" id="UP001157502"/>
    </source>
</evidence>
<sequence>MMETAALVVPITALEFIREEYLLIGEGPFLTVYSLQPQPKACASLNVLQNYRIHGIRPKPQPEDRQGSQPGEDLVVFGGKAVSLLRLSDDGQSLDPVCPAVELQDWALDVHWFSGNERPLLCVALAHNSALLLDPVVGCVLALCSCQEGCLLYSALLLGGTWETSVMVGGTVFNQLVLWRPGGTQSNEKVPVERRLSGHSGVIFSLCYLQEAGWLASASDDRSVRVWGVGTLGGAEGLCGDQRPPCLRVLYGHQARVFIVKLTPGRVYSAGEDGACLLWDWGSRGRVARTLKGHRAGGVRSLAVSEGGNGSGRWVATGGADGGVRLWQVKEEVEGGPLEAESLVDLGFKGQGMPKVVRVVGDGHWNQCRVVVNTDHGEVCLYEGGRWSLLWDGGPTYHSYCVMEVLRVRGWGSAASKEGLCAVGSLSGEVRVFLLSQPDTGLSLKGGPGKVHSLLWVGGQAEGQGRKGYLLASGADGLVCRWLLEVEMGDTGLVLRADLLDPLLLPPCAKRWLTSVVYHKCPQGTLFVCGDRRGSLLLFEEKDRANVEEPSRAEVRVTLNGMVESIDDKEDVTLGNEGKREERETNQLGHALQPISCLFGLHGRQGVTWVCDHQGLIYSAGRDGCVRVLRVVEKVLEVLRVQRACKGMEWLERVVLLDHQDSQNDQISPELESNCSGKEARFVMLGFHSVYFVVWDPVRQERLLSVSCGGGHRSWSYCPHQDGLSVGQGALVFIKQGVVLASQPSGEAPSREGSLDLREGLHGRGVGCVCYLGVVGVAGQGHWEALVTGGEDTSLTVLAVQSQTGAVKVLSVIADHISNVRTLTAVRRFDVGTSRGEQTAGQPLSALLVSAGGRAQMQCYRLLIRVNGESGQPACQVIQVASHRLDSQWEIKRNRHKTVKMDPEARYMSVAVIEDRTETVLLALACSDGAVRLFSVSEQRGRFELLWESFYHQRCVLSVATCCLEDKQNNWYVLLFSAATDGQIVVWDMSNQVTNPEDKPPTVPLTPPSPLLTVHAHQSGVNALAVWVEDLEVGLRNSARITLASGGDDGQLSATEIGVQYQEEAVEGSRVRLQILSQWKVPSAHAAPLTSLKALSPGLLVSTSPDQRVFLWKLNRTGFSQQGALFSHVADAAGLEVWKGSGDSGWAVVCGQGLQLLKLTYKEDGGNIVDGTE</sequence>
<evidence type="ECO:0000313" key="1">
    <source>
        <dbReference type="EMBL" id="KAJ8015916.1"/>
    </source>
</evidence>
<protein>
    <submittedName>
        <fullName evidence="1">Uncharacterized protein</fullName>
    </submittedName>
</protein>
<proteinExistence type="predicted"/>
<dbReference type="Proteomes" id="UP001157502">
    <property type="component" value="Chromosome 1"/>
</dbReference>
<accession>A0ACC2HJ42</accession>
<comment type="caution">
    <text evidence="1">The sequence shown here is derived from an EMBL/GenBank/DDBJ whole genome shotgun (WGS) entry which is preliminary data.</text>
</comment>
<organism evidence="1 2">
    <name type="scientific">Dallia pectoralis</name>
    <name type="common">Alaska blackfish</name>
    <dbReference type="NCBI Taxonomy" id="75939"/>
    <lineage>
        <taxon>Eukaryota</taxon>
        <taxon>Metazoa</taxon>
        <taxon>Chordata</taxon>
        <taxon>Craniata</taxon>
        <taxon>Vertebrata</taxon>
        <taxon>Euteleostomi</taxon>
        <taxon>Actinopterygii</taxon>
        <taxon>Neopterygii</taxon>
        <taxon>Teleostei</taxon>
        <taxon>Protacanthopterygii</taxon>
        <taxon>Esociformes</taxon>
        <taxon>Umbridae</taxon>
        <taxon>Dallia</taxon>
    </lineage>
</organism>
<gene>
    <name evidence="1" type="ORF">DPEC_G00001660</name>
</gene>